<dbReference type="PANTHER" id="PTHR11102:SF147">
    <property type="entry name" value="SEL1L ADAPTOR SUBUNIT OF ERAD E3 UBIQUITIN LIGASE"/>
    <property type="match status" value="1"/>
</dbReference>
<feature type="chain" id="PRO_5027065098" description="DUF6396 domain-containing protein" evidence="2">
    <location>
        <begin position="26"/>
        <end position="352"/>
    </location>
</feature>
<name>A0A6J5CGZ1_9BURK</name>
<evidence type="ECO:0000313" key="5">
    <source>
        <dbReference type="Proteomes" id="UP000494255"/>
    </source>
</evidence>
<evidence type="ECO:0000259" key="3">
    <source>
        <dbReference type="Pfam" id="PF19933"/>
    </source>
</evidence>
<accession>A0A6J5CGZ1</accession>
<dbReference type="Pfam" id="PF19933">
    <property type="entry name" value="DUF6396"/>
    <property type="match status" value="1"/>
</dbReference>
<dbReference type="AlphaFoldDB" id="A0A6J5CGZ1"/>
<organism evidence="4 5">
    <name type="scientific">Paraburkholderia sediminicola</name>
    <dbReference type="NCBI Taxonomy" id="458836"/>
    <lineage>
        <taxon>Bacteria</taxon>
        <taxon>Pseudomonadati</taxon>
        <taxon>Pseudomonadota</taxon>
        <taxon>Betaproteobacteria</taxon>
        <taxon>Burkholderiales</taxon>
        <taxon>Burkholderiaceae</taxon>
        <taxon>Paraburkholderia</taxon>
    </lineage>
</organism>
<keyword evidence="2" id="KW-0732">Signal</keyword>
<dbReference type="InterPro" id="IPR011990">
    <property type="entry name" value="TPR-like_helical_dom_sf"/>
</dbReference>
<dbReference type="Proteomes" id="UP000494255">
    <property type="component" value="Unassembled WGS sequence"/>
</dbReference>
<dbReference type="GO" id="GO:0036503">
    <property type="term" value="P:ERAD pathway"/>
    <property type="evidence" value="ECO:0007669"/>
    <property type="project" value="TreeGrafter"/>
</dbReference>
<dbReference type="SUPFAM" id="SSF81901">
    <property type="entry name" value="HCP-like"/>
    <property type="match status" value="1"/>
</dbReference>
<dbReference type="InterPro" id="IPR045653">
    <property type="entry name" value="DUF6396"/>
</dbReference>
<dbReference type="PROSITE" id="PS51257">
    <property type="entry name" value="PROKAR_LIPOPROTEIN"/>
    <property type="match status" value="1"/>
</dbReference>
<protein>
    <recommendedName>
        <fullName evidence="3">DUF6396 domain-containing protein</fullName>
    </recommendedName>
</protein>
<proteinExistence type="predicted"/>
<feature type="domain" description="DUF6396" evidence="3">
    <location>
        <begin position="246"/>
        <end position="349"/>
    </location>
</feature>
<evidence type="ECO:0000256" key="2">
    <source>
        <dbReference type="SAM" id="SignalP"/>
    </source>
</evidence>
<evidence type="ECO:0000256" key="1">
    <source>
        <dbReference type="SAM" id="MobiDB-lite"/>
    </source>
</evidence>
<dbReference type="EMBL" id="CADIKC010000011">
    <property type="protein sequence ID" value="CAB3736110.1"/>
    <property type="molecule type" value="Genomic_DNA"/>
</dbReference>
<feature type="signal peptide" evidence="2">
    <location>
        <begin position="1"/>
        <end position="25"/>
    </location>
</feature>
<dbReference type="Gene3D" id="1.25.40.10">
    <property type="entry name" value="Tetratricopeptide repeat domain"/>
    <property type="match status" value="1"/>
</dbReference>
<keyword evidence="5" id="KW-1185">Reference proteome</keyword>
<feature type="region of interest" description="Disordered" evidence="1">
    <location>
        <begin position="319"/>
        <end position="352"/>
    </location>
</feature>
<sequence length="352" mass="38660">MTRIISLLLAVSLLAACSRSQTAPAADHAHSPYTCVHETDHLPAIESQADQLYRYGKYLENKLSSRPGDLTLDRFTEIARYYRLAAAYGDYRANLALIDLLYQVKDDGYDNVSTPSRKQREDESARLLRQLVAENIPAGFDRQGGFASQEWNLPAALSYYRKAADLGNPHAQFEAAEMLNPSTIIGTTVKATREDAEVADSLYRCAAEQGYGDAISTIGRALLQDGKRNEAIQVFHRGIAKGDVGSASALEDLFAEQQKSSKGTSADAERVSRYEAIRIFLIDHRNAGATLPDVEKIVPLPPAPLPAWNGTFQWALDNATANANPPDKPSEQLVQQLSRDKHLDPHTGLLPV</sequence>
<dbReference type="PANTHER" id="PTHR11102">
    <property type="entry name" value="SEL-1-LIKE PROTEIN"/>
    <property type="match status" value="1"/>
</dbReference>
<evidence type="ECO:0000313" key="4">
    <source>
        <dbReference type="EMBL" id="CAB3736110.1"/>
    </source>
</evidence>
<dbReference type="InterPro" id="IPR050767">
    <property type="entry name" value="Sel1_AlgK"/>
</dbReference>
<reference evidence="4 5" key="1">
    <citation type="submission" date="2020-04" db="EMBL/GenBank/DDBJ databases">
        <authorList>
            <person name="De Canck E."/>
        </authorList>
    </citation>
    <scope>NUCLEOTIDE SEQUENCE [LARGE SCALE GENOMIC DNA]</scope>
    <source>
        <strain evidence="4 5">LMG 24238</strain>
    </source>
</reference>
<gene>
    <name evidence="4" type="ORF">LMG24238_06196</name>
</gene>